<dbReference type="EMBL" id="JAKMXF010000302">
    <property type="protein sequence ID" value="KAI6651722.1"/>
    <property type="molecule type" value="Genomic_DNA"/>
</dbReference>
<reference evidence="3 4" key="1">
    <citation type="journal article" date="2023" name="BMC Biol.">
        <title>The compact genome of the sponge Oopsacas minuta (Hexactinellida) is lacking key metazoan core genes.</title>
        <authorList>
            <person name="Santini S."/>
            <person name="Schenkelaars Q."/>
            <person name="Jourda C."/>
            <person name="Duchesne M."/>
            <person name="Belahbib H."/>
            <person name="Rocher C."/>
            <person name="Selva M."/>
            <person name="Riesgo A."/>
            <person name="Vervoort M."/>
            <person name="Leys S.P."/>
            <person name="Kodjabachian L."/>
            <person name="Le Bivic A."/>
            <person name="Borchiellini C."/>
            <person name="Claverie J.M."/>
            <person name="Renard E."/>
        </authorList>
    </citation>
    <scope>NUCLEOTIDE SEQUENCE [LARGE SCALE GENOMIC DNA]</scope>
    <source>
        <strain evidence="3">SPO-2</strain>
    </source>
</reference>
<dbReference type="InterPro" id="IPR004114">
    <property type="entry name" value="THUMP_dom"/>
</dbReference>
<comment type="caution">
    <text evidence="3">The sequence shown here is derived from an EMBL/GenBank/DDBJ whole genome shotgun (WGS) entry which is preliminary data.</text>
</comment>
<gene>
    <name evidence="3" type="ORF">LOD99_4970</name>
</gene>
<dbReference type="GO" id="GO:0006400">
    <property type="term" value="P:tRNA modification"/>
    <property type="evidence" value="ECO:0007669"/>
    <property type="project" value="InterPro"/>
</dbReference>
<keyword evidence="1" id="KW-0694">RNA-binding</keyword>
<name>A0AAV7JRV0_9METZ</name>
<organism evidence="3 4">
    <name type="scientific">Oopsacas minuta</name>
    <dbReference type="NCBI Taxonomy" id="111878"/>
    <lineage>
        <taxon>Eukaryota</taxon>
        <taxon>Metazoa</taxon>
        <taxon>Porifera</taxon>
        <taxon>Hexactinellida</taxon>
        <taxon>Hexasterophora</taxon>
        <taxon>Lyssacinosida</taxon>
        <taxon>Leucopsacidae</taxon>
        <taxon>Oopsacas</taxon>
    </lineage>
</organism>
<accession>A0AAV7JRV0</accession>
<evidence type="ECO:0000256" key="1">
    <source>
        <dbReference type="PROSITE-ProRule" id="PRU00529"/>
    </source>
</evidence>
<sequence>MFLLIRMSAESSASNKQRKRKYYDNQVTAFSKRRKQEKVTTDMRGILISCNSGNEAKAVREAYDLCNEYYKEDTDVQTQLESNSNDLSEQLKLELDDLKSEKIKEFQSVDSGAKHFVFIQCNIDISPRIFVERIFRSFIENKISRTRFIMRFIPISHICRADIIDIKKTIPHLLNGNSELFHDKPTKYKIFYQCRNNAIICRSSAIELIILAVEEQKMNLYPDYSNPEFVIIVEVIASKCFIGLVRYHKEFSKYNLNELNLKNETQTQTQTESKEPVEIIENCVAES</sequence>
<keyword evidence="4" id="KW-1185">Reference proteome</keyword>
<dbReference type="Proteomes" id="UP001165289">
    <property type="component" value="Unassembled WGS sequence"/>
</dbReference>
<dbReference type="Gene3D" id="3.30.2300.10">
    <property type="entry name" value="THUMP superfamily"/>
    <property type="match status" value="1"/>
</dbReference>
<dbReference type="SUPFAM" id="SSF143437">
    <property type="entry name" value="THUMP domain-like"/>
    <property type="match status" value="1"/>
</dbReference>
<dbReference type="GO" id="GO:0003723">
    <property type="term" value="F:RNA binding"/>
    <property type="evidence" value="ECO:0007669"/>
    <property type="project" value="UniProtKB-UniRule"/>
</dbReference>
<protein>
    <recommendedName>
        <fullName evidence="2">THUMP domain-containing protein</fullName>
    </recommendedName>
</protein>
<proteinExistence type="predicted"/>
<dbReference type="PANTHER" id="PTHR13452:SF10">
    <property type="entry name" value="THUMP DOMAIN-CONTAINING PROTEIN 1"/>
    <property type="match status" value="1"/>
</dbReference>
<feature type="domain" description="THUMP" evidence="2">
    <location>
        <begin position="137"/>
        <end position="246"/>
    </location>
</feature>
<evidence type="ECO:0000313" key="3">
    <source>
        <dbReference type="EMBL" id="KAI6651722.1"/>
    </source>
</evidence>
<dbReference type="AlphaFoldDB" id="A0AAV7JRV0"/>
<evidence type="ECO:0000313" key="4">
    <source>
        <dbReference type="Proteomes" id="UP001165289"/>
    </source>
</evidence>
<dbReference type="PROSITE" id="PS51165">
    <property type="entry name" value="THUMP"/>
    <property type="match status" value="1"/>
</dbReference>
<dbReference type="PANTHER" id="PTHR13452">
    <property type="entry name" value="THUMP DOMAIN CONTAINING PROTEIN 1-RELATED"/>
    <property type="match status" value="1"/>
</dbReference>
<dbReference type="InterPro" id="IPR040183">
    <property type="entry name" value="THUMPD1-like"/>
</dbReference>
<evidence type="ECO:0000259" key="2">
    <source>
        <dbReference type="PROSITE" id="PS51165"/>
    </source>
</evidence>
<dbReference type="CDD" id="cd11717">
    <property type="entry name" value="THUMP_THUMPD1_like"/>
    <property type="match status" value="1"/>
</dbReference>